<reference evidence="2 3" key="1">
    <citation type="journal article" date="2019" name="Appl. Environ. Microbiol.">
        <title>Genetic determinants of hydroxycinnamic acid metabolism in heterofermentative lactobacilli.</title>
        <authorList>
            <person name="Gaur G."/>
            <person name="Oh J.H."/>
            <person name="Filannino P."/>
            <person name="Gobbetti M."/>
            <person name="van Pijkeren J.P."/>
            <person name="Ganzle M.G."/>
        </authorList>
    </citation>
    <scope>NUCLEOTIDE SEQUENCE [LARGE SCALE GENOMIC DNA]</scope>
    <source>
        <strain evidence="2 3">C5</strain>
    </source>
</reference>
<dbReference type="PROSITE" id="PS50943">
    <property type="entry name" value="HTH_CROC1"/>
    <property type="match status" value="1"/>
</dbReference>
<dbReference type="InterPro" id="IPR001387">
    <property type="entry name" value="Cro/C1-type_HTH"/>
</dbReference>
<name>A0A6N9HZE2_9LACO</name>
<sequence>MIDGKRVKITRMKQHVSQRALAEGITSQSTISKLENESVAPNPDVLAQIADRLNLSMSDIVMDNLKSADTLLKDTDLAIGKHEPKRANKYLNQINIDDIYTSHTKLHYLFLKNDINFLLTQDADEAIFNFTRLLDQADAFKSTDSIYTHLAHCQLAELYFSKGNFEATQYYLKLVPKKFSQVEISVNMHWIIYLKQHVAQTLFNLHQYSSSFDYAKQALSLAKKRDTLDLVDSLTFLISLNLSHMNNGWKNIQAEHYLMQAWALAEYTENRELQKKIYAVLNSNELTADFSIQAFAKGSL</sequence>
<dbReference type="Pfam" id="PF01381">
    <property type="entry name" value="HTH_3"/>
    <property type="match status" value="1"/>
</dbReference>
<gene>
    <name evidence="2" type="ORF">GB993_00705</name>
</gene>
<evidence type="ECO:0000313" key="3">
    <source>
        <dbReference type="Proteomes" id="UP000449209"/>
    </source>
</evidence>
<dbReference type="GO" id="GO:0003677">
    <property type="term" value="F:DNA binding"/>
    <property type="evidence" value="ECO:0007669"/>
    <property type="project" value="InterPro"/>
</dbReference>
<comment type="caution">
    <text evidence="2">The sequence shown here is derived from an EMBL/GenBank/DDBJ whole genome shotgun (WGS) entry which is preliminary data.</text>
</comment>
<accession>A0A6N9HZE2</accession>
<organism evidence="2 3">
    <name type="scientific">Furfurilactobacillus milii</name>
    <dbReference type="NCBI Taxonomy" id="2888272"/>
    <lineage>
        <taxon>Bacteria</taxon>
        <taxon>Bacillati</taxon>
        <taxon>Bacillota</taxon>
        <taxon>Bacilli</taxon>
        <taxon>Lactobacillales</taxon>
        <taxon>Lactobacillaceae</taxon>
        <taxon>Furfurilactobacillus</taxon>
    </lineage>
</organism>
<dbReference type="EMBL" id="WEZQ01000001">
    <property type="protein sequence ID" value="MYV16050.1"/>
    <property type="molecule type" value="Genomic_DNA"/>
</dbReference>
<evidence type="ECO:0000259" key="1">
    <source>
        <dbReference type="PROSITE" id="PS50943"/>
    </source>
</evidence>
<evidence type="ECO:0000313" key="2">
    <source>
        <dbReference type="EMBL" id="MYV16050.1"/>
    </source>
</evidence>
<dbReference type="Gene3D" id="1.25.40.10">
    <property type="entry name" value="Tetratricopeptide repeat domain"/>
    <property type="match status" value="1"/>
</dbReference>
<dbReference type="InterPro" id="IPR011990">
    <property type="entry name" value="TPR-like_helical_dom_sf"/>
</dbReference>
<dbReference type="InterPro" id="IPR010982">
    <property type="entry name" value="Lambda_DNA-bd_dom_sf"/>
</dbReference>
<dbReference type="CDD" id="cd00093">
    <property type="entry name" value="HTH_XRE"/>
    <property type="match status" value="1"/>
</dbReference>
<protein>
    <submittedName>
        <fullName evidence="2">Helix-turn-helix domain-containing protein</fullName>
    </submittedName>
</protein>
<dbReference type="OrthoDB" id="1150409at2"/>
<dbReference type="Proteomes" id="UP000449209">
    <property type="component" value="Unassembled WGS sequence"/>
</dbReference>
<feature type="domain" description="HTH cro/C1-type" evidence="1">
    <location>
        <begin position="7"/>
        <end position="60"/>
    </location>
</feature>
<dbReference type="SUPFAM" id="SSF47413">
    <property type="entry name" value="lambda repressor-like DNA-binding domains"/>
    <property type="match status" value="1"/>
</dbReference>
<proteinExistence type="predicted"/>
<dbReference type="SMART" id="SM00530">
    <property type="entry name" value="HTH_XRE"/>
    <property type="match status" value="1"/>
</dbReference>
<dbReference type="RefSeq" id="WP_161002663.1">
    <property type="nucleotide sequence ID" value="NZ_WEZQ01000001.1"/>
</dbReference>
<dbReference type="AlphaFoldDB" id="A0A6N9HZE2"/>